<accession>A0A507DU87</accession>
<evidence type="ECO:0008006" key="5">
    <source>
        <dbReference type="Google" id="ProtNLM"/>
    </source>
</evidence>
<name>A0A507DU87_9FUNG</name>
<dbReference type="Proteomes" id="UP000318582">
    <property type="component" value="Unassembled WGS sequence"/>
</dbReference>
<dbReference type="STRING" id="109895.A0A507DU87"/>
<dbReference type="PANTHER" id="PTHR13245">
    <property type="entry name" value="RRP15-LIKE PROTEIN"/>
    <property type="match status" value="1"/>
</dbReference>
<feature type="compositionally biased region" description="Low complexity" evidence="2">
    <location>
        <begin position="61"/>
        <end position="71"/>
    </location>
</feature>
<dbReference type="InterPro" id="IPR012459">
    <property type="entry name" value="Rrp15"/>
</dbReference>
<dbReference type="PANTHER" id="PTHR13245:SF14">
    <property type="entry name" value="RRP15-LIKE PROTEIN"/>
    <property type="match status" value="1"/>
</dbReference>
<evidence type="ECO:0000256" key="2">
    <source>
        <dbReference type="SAM" id="MobiDB-lite"/>
    </source>
</evidence>
<dbReference type="GO" id="GO:0000470">
    <property type="term" value="P:maturation of LSU-rRNA"/>
    <property type="evidence" value="ECO:0007669"/>
    <property type="project" value="TreeGrafter"/>
</dbReference>
<reference evidence="3 4" key="1">
    <citation type="journal article" date="2019" name="Sci. Rep.">
        <title>Comparative genomics of chytrid fungi reveal insights into the obligate biotrophic and pathogenic lifestyle of Synchytrium endobioticum.</title>
        <authorList>
            <person name="van de Vossenberg B.T.L.H."/>
            <person name="Warris S."/>
            <person name="Nguyen H.D.T."/>
            <person name="van Gent-Pelzer M.P.E."/>
            <person name="Joly D.L."/>
            <person name="van de Geest H.C."/>
            <person name="Bonants P.J.M."/>
            <person name="Smith D.S."/>
            <person name="Levesque C.A."/>
            <person name="van der Lee T.A.J."/>
        </authorList>
    </citation>
    <scope>NUCLEOTIDE SEQUENCE [LARGE SCALE GENOMIC DNA]</scope>
    <source>
        <strain evidence="3 4">CBS 809.83</strain>
    </source>
</reference>
<organism evidence="3 4">
    <name type="scientific">Powellomyces hirtus</name>
    <dbReference type="NCBI Taxonomy" id="109895"/>
    <lineage>
        <taxon>Eukaryota</taxon>
        <taxon>Fungi</taxon>
        <taxon>Fungi incertae sedis</taxon>
        <taxon>Chytridiomycota</taxon>
        <taxon>Chytridiomycota incertae sedis</taxon>
        <taxon>Chytridiomycetes</taxon>
        <taxon>Spizellomycetales</taxon>
        <taxon>Powellomycetaceae</taxon>
        <taxon>Powellomyces</taxon>
    </lineage>
</organism>
<keyword evidence="4" id="KW-1185">Reference proteome</keyword>
<sequence length="305" mass="33250">MPPKRKTPQRGGGKPRDRGEVKRRKIKIRPTQDEYISPNEESDDDVVQHNTGENDLKTLEEVAAVASSGESSGEDDEEDLAGDEFDMDALEEEDGEEANDDGAEEEGEEEEGTAAAGDVDPSKTKASKLASAIGKILSGELGGKDANRPILAKQKHLERAIDNEKLEAKARKVISAEKKQKAEFGHAKLDHTTTDYEKKLRKVATRGVVKLFNAIRVAQKAAEEVKSEGILKNRDAAPILSKNTFLDMIKPPTGSEDKSDTKSTAQKPAAAEAGSGPSWAKEDFMMKAPKHWDEEDDDEEVADVV</sequence>
<evidence type="ECO:0000256" key="1">
    <source>
        <dbReference type="ARBA" id="ARBA00007462"/>
    </source>
</evidence>
<gene>
    <name evidence="3" type="ORF">PhCBS80983_g05705</name>
</gene>
<comment type="caution">
    <text evidence="3">The sequence shown here is derived from an EMBL/GenBank/DDBJ whole genome shotgun (WGS) entry which is preliminary data.</text>
</comment>
<dbReference type="EMBL" id="QEAQ01000135">
    <property type="protein sequence ID" value="TPX54842.1"/>
    <property type="molecule type" value="Genomic_DNA"/>
</dbReference>
<feature type="region of interest" description="Disordered" evidence="2">
    <location>
        <begin position="1"/>
        <end position="129"/>
    </location>
</feature>
<feature type="compositionally biased region" description="Basic and acidic residues" evidence="2">
    <location>
        <begin position="280"/>
        <end position="293"/>
    </location>
</feature>
<dbReference type="GO" id="GO:0000460">
    <property type="term" value="P:maturation of 5.8S rRNA"/>
    <property type="evidence" value="ECO:0007669"/>
    <property type="project" value="TreeGrafter"/>
</dbReference>
<feature type="region of interest" description="Disordered" evidence="2">
    <location>
        <begin position="243"/>
        <end position="305"/>
    </location>
</feature>
<dbReference type="GO" id="GO:0030687">
    <property type="term" value="C:preribosome, large subunit precursor"/>
    <property type="evidence" value="ECO:0007669"/>
    <property type="project" value="TreeGrafter"/>
</dbReference>
<evidence type="ECO:0000313" key="3">
    <source>
        <dbReference type="EMBL" id="TPX54842.1"/>
    </source>
</evidence>
<comment type="similarity">
    <text evidence="1">Belongs to the RRP15 family.</text>
</comment>
<dbReference type="Pfam" id="PF07890">
    <property type="entry name" value="Rrp15p"/>
    <property type="match status" value="1"/>
</dbReference>
<dbReference type="AlphaFoldDB" id="A0A507DU87"/>
<feature type="compositionally biased region" description="Acidic residues" evidence="2">
    <location>
        <begin position="294"/>
        <end position="305"/>
    </location>
</feature>
<feature type="compositionally biased region" description="Acidic residues" evidence="2">
    <location>
        <begin position="72"/>
        <end position="112"/>
    </location>
</feature>
<protein>
    <recommendedName>
        <fullName evidence="5">Rrp15p-domain-containing protein</fullName>
    </recommendedName>
</protein>
<proteinExistence type="inferred from homology"/>
<evidence type="ECO:0000313" key="4">
    <source>
        <dbReference type="Proteomes" id="UP000318582"/>
    </source>
</evidence>